<evidence type="ECO:0000256" key="1">
    <source>
        <dbReference type="ARBA" id="ARBA00001927"/>
    </source>
</evidence>
<comment type="caution">
    <text evidence="8">The sequence shown here is derived from an EMBL/GenBank/DDBJ whole genome shotgun (WGS) entry which is preliminary data.</text>
</comment>
<dbReference type="PANTHER" id="PTHR36923">
    <property type="entry name" value="FERREDOXIN"/>
    <property type="match status" value="1"/>
</dbReference>
<dbReference type="GO" id="GO:0046872">
    <property type="term" value="F:metal ion binding"/>
    <property type="evidence" value="ECO:0007669"/>
    <property type="project" value="UniProtKB-KW"/>
</dbReference>
<evidence type="ECO:0000256" key="4">
    <source>
        <dbReference type="ARBA" id="ARBA00022982"/>
    </source>
</evidence>
<accession>A0A917Y3N9</accession>
<evidence type="ECO:0000256" key="2">
    <source>
        <dbReference type="ARBA" id="ARBA00022448"/>
    </source>
</evidence>
<keyword evidence="9" id="KW-1185">Reference proteome</keyword>
<keyword evidence="3" id="KW-0479">Metal-binding</keyword>
<keyword evidence="2" id="KW-0813">Transport</keyword>
<dbReference type="AlphaFoldDB" id="A0A917Y3N9"/>
<keyword evidence="6" id="KW-0411">Iron-sulfur</keyword>
<keyword evidence="7" id="KW-0003">3Fe-4S</keyword>
<name>A0A917Y3N9_9ACTN</name>
<keyword evidence="4" id="KW-0249">Electron transport</keyword>
<evidence type="ECO:0000256" key="3">
    <source>
        <dbReference type="ARBA" id="ARBA00022723"/>
    </source>
</evidence>
<organism evidence="8 9">
    <name type="scientific">Streptomyces albiflavescens</name>
    <dbReference type="NCBI Taxonomy" id="1623582"/>
    <lineage>
        <taxon>Bacteria</taxon>
        <taxon>Bacillati</taxon>
        <taxon>Actinomycetota</taxon>
        <taxon>Actinomycetes</taxon>
        <taxon>Kitasatosporales</taxon>
        <taxon>Streptomycetaceae</taxon>
        <taxon>Streptomyces</taxon>
    </lineage>
</organism>
<dbReference type="Gene3D" id="3.30.70.20">
    <property type="match status" value="1"/>
</dbReference>
<evidence type="ECO:0000256" key="6">
    <source>
        <dbReference type="ARBA" id="ARBA00023014"/>
    </source>
</evidence>
<dbReference type="PANTHER" id="PTHR36923:SF3">
    <property type="entry name" value="FERREDOXIN"/>
    <property type="match status" value="1"/>
</dbReference>
<proteinExistence type="predicted"/>
<evidence type="ECO:0000313" key="9">
    <source>
        <dbReference type="Proteomes" id="UP000600365"/>
    </source>
</evidence>
<protein>
    <recommendedName>
        <fullName evidence="10">Ferredoxin</fullName>
    </recommendedName>
</protein>
<dbReference type="Pfam" id="PF13459">
    <property type="entry name" value="Fer4_15"/>
    <property type="match status" value="1"/>
</dbReference>
<reference evidence="8 9" key="1">
    <citation type="journal article" date="2014" name="Int. J. Syst. Evol. Microbiol.">
        <title>Complete genome sequence of Corynebacterium casei LMG S-19264T (=DSM 44701T), isolated from a smear-ripened cheese.</title>
        <authorList>
            <consortium name="US DOE Joint Genome Institute (JGI-PGF)"/>
            <person name="Walter F."/>
            <person name="Albersmeier A."/>
            <person name="Kalinowski J."/>
            <person name="Ruckert C."/>
        </authorList>
    </citation>
    <scope>NUCLEOTIDE SEQUENCE [LARGE SCALE GENOMIC DNA]</scope>
    <source>
        <strain evidence="8 9">CGMCC 4.7111</strain>
    </source>
</reference>
<sequence length="71" mass="7647">MEMRTVVDLTRCQGYAQCVFHAPDVFELHGEEGLLYATAVPDDQVERVRLAAAACPVQAILLGEAVSSGAR</sequence>
<dbReference type="GO" id="GO:0051538">
    <property type="term" value="F:3 iron, 4 sulfur cluster binding"/>
    <property type="evidence" value="ECO:0007669"/>
    <property type="project" value="UniProtKB-KW"/>
</dbReference>
<keyword evidence="5" id="KW-0408">Iron</keyword>
<dbReference type="EMBL" id="BMMM01000005">
    <property type="protein sequence ID" value="GGN63917.1"/>
    <property type="molecule type" value="Genomic_DNA"/>
</dbReference>
<evidence type="ECO:0000256" key="5">
    <source>
        <dbReference type="ARBA" id="ARBA00023004"/>
    </source>
</evidence>
<dbReference type="InterPro" id="IPR051269">
    <property type="entry name" value="Fe-S_cluster_ET"/>
</dbReference>
<comment type="cofactor">
    <cofactor evidence="1">
        <name>[3Fe-4S] cluster</name>
        <dbReference type="ChEBI" id="CHEBI:21137"/>
    </cofactor>
</comment>
<evidence type="ECO:0000313" key="8">
    <source>
        <dbReference type="EMBL" id="GGN63917.1"/>
    </source>
</evidence>
<evidence type="ECO:0000256" key="7">
    <source>
        <dbReference type="ARBA" id="ARBA00023291"/>
    </source>
</evidence>
<dbReference type="SUPFAM" id="SSF54862">
    <property type="entry name" value="4Fe-4S ferredoxins"/>
    <property type="match status" value="1"/>
</dbReference>
<gene>
    <name evidence="8" type="ORF">GCM10011579_032760</name>
</gene>
<evidence type="ECO:0008006" key="10">
    <source>
        <dbReference type="Google" id="ProtNLM"/>
    </source>
</evidence>
<dbReference type="Proteomes" id="UP000600365">
    <property type="component" value="Unassembled WGS sequence"/>
</dbReference>